<dbReference type="Proteomes" id="UP000254209">
    <property type="component" value="Unassembled WGS sequence"/>
</dbReference>
<keyword evidence="3" id="KW-1185">Reference proteome</keyword>
<evidence type="ECO:0000313" key="2">
    <source>
        <dbReference type="EMBL" id="SSY71163.1"/>
    </source>
</evidence>
<name>A0A376BNE8_9NEIS</name>
<keyword evidence="1" id="KW-0446">Lipid-binding</keyword>
<dbReference type="InterPro" id="IPR050270">
    <property type="entry name" value="DegV_domain_contain"/>
</dbReference>
<dbReference type="SUPFAM" id="SSF82549">
    <property type="entry name" value="DAK1/DegV-like"/>
    <property type="match status" value="1"/>
</dbReference>
<sequence length="291" mass="32699">MTSQSQQNKRIVVAMSTSGLDYHPEAHGVRILRLNIRTGADTFIDGESMDCETFQRWLLSHPNELASTSPPSQLNLRKFFLGLMDEGYEEVLFIGMSSALSKTCEHVRNIIPLLQNQMKIHVFDTRTGTFTEGLMALEAEKCFAKGWSMKKTLQHLEHLRVYQQVYFGVDNLTYLVNNGRLSRASGLLANFLNIKPLIHVNRQGEAEVAEKIFSTNRVMQAIADRINDLTYSDHYHVFTLYSGTSSAELHRSLQRVLAEQCGLTDLPSYPISPVVAAHIGPHAFGAGLFKI</sequence>
<dbReference type="AlphaFoldDB" id="A0A376BNE8"/>
<evidence type="ECO:0000256" key="1">
    <source>
        <dbReference type="ARBA" id="ARBA00023121"/>
    </source>
</evidence>
<evidence type="ECO:0000313" key="3">
    <source>
        <dbReference type="Proteomes" id="UP000254209"/>
    </source>
</evidence>
<dbReference type="PANTHER" id="PTHR33434:SF2">
    <property type="entry name" value="FATTY ACID-BINDING PROTEIN TM_1468"/>
    <property type="match status" value="1"/>
</dbReference>
<dbReference type="STRING" id="1120980.GCA_000745955_00911"/>
<dbReference type="OrthoDB" id="9781230at2"/>
<reference evidence="2 3" key="1">
    <citation type="submission" date="2018-06" db="EMBL/GenBank/DDBJ databases">
        <authorList>
            <consortium name="Pathogen Informatics"/>
            <person name="Doyle S."/>
        </authorList>
    </citation>
    <scope>NUCLEOTIDE SEQUENCE [LARGE SCALE GENOMIC DNA]</scope>
    <source>
        <strain evidence="2 3">NCTC10283</strain>
    </source>
</reference>
<gene>
    <name evidence="2" type="primary">degV</name>
    <name evidence="2" type="ORF">NCTC10283_01303</name>
</gene>
<protein>
    <submittedName>
        <fullName evidence="2">EDD domain protein, DegV family</fullName>
    </submittedName>
</protein>
<dbReference type="EMBL" id="UFSO01000002">
    <property type="protein sequence ID" value="SSY71163.1"/>
    <property type="molecule type" value="Genomic_DNA"/>
</dbReference>
<dbReference type="Pfam" id="PF02645">
    <property type="entry name" value="DegV"/>
    <property type="match status" value="1"/>
</dbReference>
<organism evidence="2 3">
    <name type="scientific">Alysiella crassa</name>
    <dbReference type="NCBI Taxonomy" id="153491"/>
    <lineage>
        <taxon>Bacteria</taxon>
        <taxon>Pseudomonadati</taxon>
        <taxon>Pseudomonadota</taxon>
        <taxon>Betaproteobacteria</taxon>
        <taxon>Neisseriales</taxon>
        <taxon>Neisseriaceae</taxon>
        <taxon>Alysiella</taxon>
    </lineage>
</organism>
<dbReference type="GO" id="GO:0008289">
    <property type="term" value="F:lipid binding"/>
    <property type="evidence" value="ECO:0007669"/>
    <property type="project" value="UniProtKB-KW"/>
</dbReference>
<dbReference type="NCBIfam" id="TIGR00762">
    <property type="entry name" value="DegV"/>
    <property type="match status" value="1"/>
</dbReference>
<dbReference type="InterPro" id="IPR003797">
    <property type="entry name" value="DegV"/>
</dbReference>
<proteinExistence type="predicted"/>
<dbReference type="PROSITE" id="PS51482">
    <property type="entry name" value="DEGV"/>
    <property type="match status" value="1"/>
</dbReference>
<dbReference type="Gene3D" id="3.40.50.10170">
    <property type="match status" value="1"/>
</dbReference>
<accession>A0A376BNE8</accession>
<dbReference type="RefSeq" id="WP_034292076.1">
    <property type="nucleotide sequence ID" value="NZ_CP091519.2"/>
</dbReference>
<dbReference type="InterPro" id="IPR043168">
    <property type="entry name" value="DegV_C"/>
</dbReference>
<dbReference type="Gene3D" id="3.30.1180.10">
    <property type="match status" value="1"/>
</dbReference>
<dbReference type="PANTHER" id="PTHR33434">
    <property type="entry name" value="DEGV DOMAIN-CONTAINING PROTEIN DR_1986-RELATED"/>
    <property type="match status" value="1"/>
</dbReference>